<evidence type="ECO:0000313" key="2">
    <source>
        <dbReference type="EMBL" id="OFD74982.1"/>
    </source>
</evidence>
<sequence>MIIGIICLILGIVLIWMSGGGLLLLVPGILVTVAGGVICVIFRRLEKESRRLRKNG</sequence>
<dbReference type="EMBL" id="LXLT01000057">
    <property type="protein sequence ID" value="OFD74982.1"/>
    <property type="molecule type" value="Genomic_DNA"/>
</dbReference>
<keyword evidence="1" id="KW-1133">Transmembrane helix</keyword>
<feature type="transmembrane region" description="Helical" evidence="1">
    <location>
        <begin position="29"/>
        <end position="45"/>
    </location>
</feature>
<keyword evidence="1" id="KW-0472">Membrane</keyword>
<feature type="transmembrane region" description="Helical" evidence="1">
    <location>
        <begin position="5"/>
        <end position="23"/>
    </location>
</feature>
<dbReference type="Proteomes" id="UP000175706">
    <property type="component" value="Unassembled WGS sequence"/>
</dbReference>
<evidence type="ECO:0000256" key="1">
    <source>
        <dbReference type="SAM" id="Phobius"/>
    </source>
</evidence>
<name>A0A1E8B428_BACMY</name>
<dbReference type="AlphaFoldDB" id="A0A1E8B428"/>
<accession>A0A1E8B428</accession>
<proteinExistence type="predicted"/>
<organism evidence="2 3">
    <name type="scientific">Bacillus mycoides</name>
    <dbReference type="NCBI Taxonomy" id="1405"/>
    <lineage>
        <taxon>Bacteria</taxon>
        <taxon>Bacillati</taxon>
        <taxon>Bacillota</taxon>
        <taxon>Bacilli</taxon>
        <taxon>Bacillales</taxon>
        <taxon>Bacillaceae</taxon>
        <taxon>Bacillus</taxon>
        <taxon>Bacillus cereus group</taxon>
    </lineage>
</organism>
<reference evidence="2 3" key="1">
    <citation type="submission" date="2016-05" db="EMBL/GenBank/DDBJ databases">
        <title>Bacillus thuringiensis and Bacillus weihenstephanensis as novel biocontrol agents of wilt causing Verticillium species.</title>
        <authorList>
            <person name="Hollensteiner J."/>
            <person name="Wemheuer F."/>
            <person name="Harting R."/>
            <person name="Kolarzyk A."/>
            <person name="Diaz-Valerio S."/>
            <person name="Poehlein A."/>
            <person name="Brzuszkiewicz E."/>
            <person name="Nesemann K."/>
            <person name="Braus-Stromeyer S."/>
            <person name="Braus G."/>
            <person name="Daniel R."/>
            <person name="Liesegang H."/>
        </authorList>
    </citation>
    <scope>NUCLEOTIDE SEQUENCE [LARGE SCALE GENOMIC DNA]</scope>
    <source>
        <strain evidence="2 3">GOE8</strain>
    </source>
</reference>
<dbReference type="PATRIC" id="fig|86662.25.peg.3840"/>
<protein>
    <submittedName>
        <fullName evidence="2">Uncharacterized protein</fullName>
    </submittedName>
</protein>
<comment type="caution">
    <text evidence="2">The sequence shown here is derived from an EMBL/GenBank/DDBJ whole genome shotgun (WGS) entry which is preliminary data.</text>
</comment>
<gene>
    <name evidence="2" type="ORF">BWGOE8_37450</name>
</gene>
<keyword evidence="1" id="KW-0812">Transmembrane</keyword>
<evidence type="ECO:0000313" key="3">
    <source>
        <dbReference type="Proteomes" id="UP000175706"/>
    </source>
</evidence>